<reference evidence="1 2" key="1">
    <citation type="journal article" date="2015" name="J. Bacteriol.">
        <title>Resources for Genetic and Genomic Analysis of Emerging Pathogen Acinetobacter baumannii.</title>
        <authorList>
            <person name="Gallagher L.A."/>
            <person name="Ramage E."/>
            <person name="Weiss E.J."/>
            <person name="Radey M."/>
            <person name="Hayden H.S."/>
            <person name="Held K.G."/>
            <person name="Huse H.K."/>
            <person name="Zurawski D.V."/>
            <person name="Brittnacher M.J."/>
            <person name="Manoil C."/>
        </authorList>
    </citation>
    <scope>NUCLEOTIDE SEQUENCE [LARGE SCALE GENOMIC DNA]</scope>
    <source>
        <strain evidence="1 2">AB5075-UW</strain>
    </source>
</reference>
<dbReference type="EMBL" id="CP008706">
    <property type="protein sequence ID" value="AKA31403.1"/>
    <property type="molecule type" value="Genomic_DNA"/>
</dbReference>
<organism evidence="1 2">
    <name type="scientific">Acinetobacter baumannii</name>
    <dbReference type="NCBI Taxonomy" id="470"/>
    <lineage>
        <taxon>Bacteria</taxon>
        <taxon>Pseudomonadati</taxon>
        <taxon>Pseudomonadota</taxon>
        <taxon>Gammaproteobacteria</taxon>
        <taxon>Moraxellales</taxon>
        <taxon>Moraxellaceae</taxon>
        <taxon>Acinetobacter</taxon>
        <taxon>Acinetobacter calcoaceticus/baumannii complex</taxon>
    </lineage>
</organism>
<proteinExistence type="predicted"/>
<dbReference type="Proteomes" id="UP000032746">
    <property type="component" value="Chromosome"/>
</dbReference>
<dbReference type="PATRIC" id="fig|470.1345.peg.1620"/>
<protein>
    <submittedName>
        <fullName evidence="1">Uncharacterized protein</fullName>
    </submittedName>
</protein>
<name>A0A0D5YHM8_ACIBA</name>
<accession>A0A0D5YHM8</accession>
<evidence type="ECO:0000313" key="2">
    <source>
        <dbReference type="Proteomes" id="UP000032746"/>
    </source>
</evidence>
<gene>
    <name evidence="1" type="ORF">ABUW_1665</name>
</gene>
<reference evidence="2" key="2">
    <citation type="submission" date="2015-03" db="EMBL/GenBank/DDBJ databases">
        <authorList>
            <person name="Gallagher L.A."/>
            <person name="Hayden H.S."/>
            <person name="Weiss E.J."/>
            <person name="Hager K.R."/>
            <person name="Ramage E."/>
            <person name="Radey M.R."/>
            <person name="Bydalek R."/>
            <person name="Manoil C."/>
            <person name="Miller S.I."/>
            <person name="Brittnacher M.J."/>
        </authorList>
    </citation>
    <scope>NUCLEOTIDE SEQUENCE [LARGE SCALE GENOMIC DNA]</scope>
    <source>
        <strain evidence="2">AB5075-UW</strain>
    </source>
</reference>
<sequence length="53" mass="6294">MFLYASIHDRYIYQILILINNSSHAIQSIRTMFIYVTFRQRWSGFGLIFSSSS</sequence>
<evidence type="ECO:0000313" key="1">
    <source>
        <dbReference type="EMBL" id="AKA31403.1"/>
    </source>
</evidence>
<dbReference type="AlphaFoldDB" id="A0A0D5YHM8"/>